<dbReference type="AlphaFoldDB" id="A0A7W3P889"/>
<keyword evidence="9" id="KW-1185">Reference proteome</keyword>
<organism evidence="8 9">
    <name type="scientific">Nocardioides ginsengisegetis</name>
    <dbReference type="NCBI Taxonomy" id="661491"/>
    <lineage>
        <taxon>Bacteria</taxon>
        <taxon>Bacillati</taxon>
        <taxon>Actinomycetota</taxon>
        <taxon>Actinomycetes</taxon>
        <taxon>Propionibacteriales</taxon>
        <taxon>Nocardioidaceae</taxon>
        <taxon>Nocardioides</taxon>
    </lineage>
</organism>
<keyword evidence="2" id="KW-1003">Cell membrane</keyword>
<sequence>MTTQPQPSPIPTRRLVRRTDNRMIGGVCSGVADYLGIDVTLVRVLTVLGAIFGMGSLVVAYAVMWLLLPEE</sequence>
<keyword evidence="5 6" id="KW-0472">Membrane</keyword>
<dbReference type="GO" id="GO:0005886">
    <property type="term" value="C:plasma membrane"/>
    <property type="evidence" value="ECO:0007669"/>
    <property type="project" value="UniProtKB-SubCell"/>
</dbReference>
<feature type="transmembrane region" description="Helical" evidence="6">
    <location>
        <begin position="44"/>
        <end position="68"/>
    </location>
</feature>
<dbReference type="InterPro" id="IPR007168">
    <property type="entry name" value="Phageshock_PspC_N"/>
</dbReference>
<accession>A0A7W3P889</accession>
<dbReference type="Pfam" id="PF04024">
    <property type="entry name" value="PspC"/>
    <property type="match status" value="1"/>
</dbReference>
<comment type="subcellular location">
    <subcellularLocation>
        <location evidence="1">Cell membrane</location>
        <topology evidence="1">Single-pass membrane protein</topology>
    </subcellularLocation>
</comment>
<evidence type="ECO:0000256" key="6">
    <source>
        <dbReference type="SAM" id="Phobius"/>
    </source>
</evidence>
<feature type="domain" description="Phage shock protein PspC N-terminal" evidence="7">
    <location>
        <begin position="13"/>
        <end position="71"/>
    </location>
</feature>
<evidence type="ECO:0000313" key="9">
    <source>
        <dbReference type="Proteomes" id="UP000580910"/>
    </source>
</evidence>
<evidence type="ECO:0000256" key="3">
    <source>
        <dbReference type="ARBA" id="ARBA00022692"/>
    </source>
</evidence>
<reference evidence="8 9" key="1">
    <citation type="submission" date="2020-07" db="EMBL/GenBank/DDBJ databases">
        <title>Sequencing the genomes of 1000 actinobacteria strains.</title>
        <authorList>
            <person name="Klenk H.-P."/>
        </authorList>
    </citation>
    <scope>NUCLEOTIDE SEQUENCE [LARGE SCALE GENOMIC DNA]</scope>
    <source>
        <strain evidence="8 9">DSM 21349</strain>
    </source>
</reference>
<proteinExistence type="predicted"/>
<evidence type="ECO:0000313" key="8">
    <source>
        <dbReference type="EMBL" id="MBA8802197.1"/>
    </source>
</evidence>
<dbReference type="PANTHER" id="PTHR33885">
    <property type="entry name" value="PHAGE SHOCK PROTEIN C"/>
    <property type="match status" value="1"/>
</dbReference>
<dbReference type="EMBL" id="JACGXA010000001">
    <property type="protein sequence ID" value="MBA8802197.1"/>
    <property type="molecule type" value="Genomic_DNA"/>
</dbReference>
<evidence type="ECO:0000256" key="2">
    <source>
        <dbReference type="ARBA" id="ARBA00022475"/>
    </source>
</evidence>
<dbReference type="InterPro" id="IPR052027">
    <property type="entry name" value="PspC"/>
</dbReference>
<dbReference type="RefSeq" id="WP_182536491.1">
    <property type="nucleotide sequence ID" value="NZ_JACGXA010000001.1"/>
</dbReference>
<comment type="caution">
    <text evidence="8">The sequence shown here is derived from an EMBL/GenBank/DDBJ whole genome shotgun (WGS) entry which is preliminary data.</text>
</comment>
<dbReference type="Proteomes" id="UP000580910">
    <property type="component" value="Unassembled WGS sequence"/>
</dbReference>
<gene>
    <name evidence="8" type="ORF">FB382_000488</name>
</gene>
<dbReference type="PANTHER" id="PTHR33885:SF3">
    <property type="entry name" value="PHAGE SHOCK PROTEIN C"/>
    <property type="match status" value="1"/>
</dbReference>
<keyword evidence="3 6" id="KW-0812">Transmembrane</keyword>
<evidence type="ECO:0000256" key="4">
    <source>
        <dbReference type="ARBA" id="ARBA00022989"/>
    </source>
</evidence>
<protein>
    <submittedName>
        <fullName evidence="8">Phage shock protein PspC (Stress-responsive transcriptional regulator)</fullName>
    </submittedName>
</protein>
<evidence type="ECO:0000256" key="5">
    <source>
        <dbReference type="ARBA" id="ARBA00023136"/>
    </source>
</evidence>
<evidence type="ECO:0000259" key="7">
    <source>
        <dbReference type="Pfam" id="PF04024"/>
    </source>
</evidence>
<evidence type="ECO:0000256" key="1">
    <source>
        <dbReference type="ARBA" id="ARBA00004162"/>
    </source>
</evidence>
<name>A0A7W3P889_9ACTN</name>
<keyword evidence="4 6" id="KW-1133">Transmembrane helix</keyword>